<feature type="compositionally biased region" description="Basic and acidic residues" evidence="10">
    <location>
        <begin position="41"/>
        <end position="50"/>
    </location>
</feature>
<evidence type="ECO:0000256" key="9">
    <source>
        <dbReference type="SAM" id="Coils"/>
    </source>
</evidence>
<evidence type="ECO:0000256" key="4">
    <source>
        <dbReference type="ARBA" id="ARBA00022490"/>
    </source>
</evidence>
<keyword evidence="6" id="KW-0970">Cilium biogenesis/degradation</keyword>
<dbReference type="Proteomes" id="UP000695000">
    <property type="component" value="Unplaced"/>
</dbReference>
<feature type="region of interest" description="Disordered" evidence="10">
    <location>
        <begin position="34"/>
        <end position="63"/>
    </location>
</feature>
<keyword evidence="4" id="KW-0963">Cytoplasm</keyword>
<reference evidence="12" key="1">
    <citation type="submission" date="2025-08" db="UniProtKB">
        <authorList>
            <consortium name="RefSeq"/>
        </authorList>
    </citation>
    <scope>IDENTIFICATION</scope>
    <source>
        <tissue evidence="12">Whole Larva</tissue>
    </source>
</reference>
<dbReference type="PANTHER" id="PTHR34031">
    <property type="entry name" value="CENTROSOMAL PROTEIN OF 162 KDA"/>
    <property type="match status" value="1"/>
</dbReference>
<keyword evidence="11" id="KW-1185">Reference proteome</keyword>
<feature type="coiled-coil region" evidence="9">
    <location>
        <begin position="496"/>
        <end position="576"/>
    </location>
</feature>
<evidence type="ECO:0000256" key="10">
    <source>
        <dbReference type="SAM" id="MobiDB-lite"/>
    </source>
</evidence>
<keyword evidence="8" id="KW-0206">Cytoskeleton</keyword>
<protein>
    <recommendedName>
        <fullName evidence="3">Centrosomal protein of 162 kDa</fullName>
    </recommendedName>
</protein>
<comment type="similarity">
    <text evidence="2">Belongs to the CEP162 family.</text>
</comment>
<feature type="coiled-coil region" evidence="9">
    <location>
        <begin position="379"/>
        <end position="406"/>
    </location>
</feature>
<feature type="region of interest" description="Disordered" evidence="10">
    <location>
        <begin position="461"/>
        <end position="486"/>
    </location>
</feature>
<feature type="compositionally biased region" description="Low complexity" evidence="10">
    <location>
        <begin position="129"/>
        <end position="143"/>
    </location>
</feature>
<feature type="region of interest" description="Disordered" evidence="10">
    <location>
        <begin position="104"/>
        <end position="157"/>
    </location>
</feature>
<dbReference type="InterPro" id="IPR038774">
    <property type="entry name" value="CEP162-like"/>
</dbReference>
<organism evidence="11 12">
    <name type="scientific">Nicrophorus vespilloides</name>
    <name type="common">Boreal carrion beetle</name>
    <dbReference type="NCBI Taxonomy" id="110193"/>
    <lineage>
        <taxon>Eukaryota</taxon>
        <taxon>Metazoa</taxon>
        <taxon>Ecdysozoa</taxon>
        <taxon>Arthropoda</taxon>
        <taxon>Hexapoda</taxon>
        <taxon>Insecta</taxon>
        <taxon>Pterygota</taxon>
        <taxon>Neoptera</taxon>
        <taxon>Endopterygota</taxon>
        <taxon>Coleoptera</taxon>
        <taxon>Polyphaga</taxon>
        <taxon>Staphyliniformia</taxon>
        <taxon>Silphidae</taxon>
        <taxon>Nicrophorinae</taxon>
        <taxon>Nicrophorus</taxon>
    </lineage>
</organism>
<dbReference type="RefSeq" id="XP_017768606.1">
    <property type="nucleotide sequence ID" value="XM_017913117.1"/>
</dbReference>
<keyword evidence="7 9" id="KW-0175">Coiled coil</keyword>
<evidence type="ECO:0000256" key="8">
    <source>
        <dbReference type="ARBA" id="ARBA00023212"/>
    </source>
</evidence>
<dbReference type="GeneID" id="108556835"/>
<feature type="compositionally biased region" description="Polar residues" evidence="10">
    <location>
        <begin position="114"/>
        <end position="128"/>
    </location>
</feature>
<evidence type="ECO:0000256" key="3">
    <source>
        <dbReference type="ARBA" id="ARBA00021406"/>
    </source>
</evidence>
<evidence type="ECO:0000256" key="1">
    <source>
        <dbReference type="ARBA" id="ARBA00004114"/>
    </source>
</evidence>
<evidence type="ECO:0000256" key="7">
    <source>
        <dbReference type="ARBA" id="ARBA00023054"/>
    </source>
</evidence>
<sequence length="737" mass="84680">METKGGSNMWWLKSNSKKVCDNEDNNKLDREITSSLAEYLENEKDSKQSDDVNGNEDDDVDIGSILEEISRISAKSPLGPYDNLSGERSIEDIMKEAERLYMESSKSFEHLSQKSKTSENVTELGSNRSNNSTPTPKSLSPLPLDEEIKKSSDSDVESEVSFVSEESIKETKYSLDFETASSNEKVTEGSKHDLEEIEKKDGVIKMLILDNKGLKEEIQSLQSRIEETHRLFEEARAQNESQELVDTLERLKDTEEANTALQLQLNETNRAHHALKTNYEELLDSNKILERKLLDVDAAMEKYKQELLQAMKQKDKVSESEISMTKLLEVERLQVKNLKMQCEKDAKSILDLNRQIKEMERIIARKHPDSVSALIVAAKGESVDSRRVLEERIKALEQEALARDAQNSQVFIDVQEKFNQMKLKYESHIDDLELHVNDLKMQLKRKVDSYDVYTQTAREDQKIPQKDVSSVAVQVGDSGRSAKTGRKDDAHLLATIRGLQADLTNKEKVNVKLQKEIEELRKTNRRLQKEREGSLKNLTDRREFRSYPEKLAEQKDTSLEDELKAVRTERDKMKKQLCRIEEDYQALKAKRLQDLNTLQEAHEREISTYLANITPLREQLEVQQVSISSLQQQLIAAKEELAVVTVERDHLNNKMFVVSRQDIPNGNEPEVVALRNKVSVLEMKYEERENRLRAIVHGLAQKSVMNRSCDQCATRQQQLIGYKAELDQLIATLRCLK</sequence>
<evidence type="ECO:0000313" key="12">
    <source>
        <dbReference type="RefSeq" id="XP_017768606.1"/>
    </source>
</evidence>
<feature type="coiled-coil region" evidence="9">
    <location>
        <begin position="204"/>
        <end position="320"/>
    </location>
</feature>
<keyword evidence="5" id="KW-0493">Microtubule</keyword>
<evidence type="ECO:0000313" key="11">
    <source>
        <dbReference type="Proteomes" id="UP000695000"/>
    </source>
</evidence>
<evidence type="ECO:0000256" key="2">
    <source>
        <dbReference type="ARBA" id="ARBA00009485"/>
    </source>
</evidence>
<proteinExistence type="inferred from homology"/>
<name>A0ABM1M206_NICVS</name>
<feature type="coiled-coil region" evidence="9">
    <location>
        <begin position="620"/>
        <end position="647"/>
    </location>
</feature>
<evidence type="ECO:0000256" key="5">
    <source>
        <dbReference type="ARBA" id="ARBA00022701"/>
    </source>
</evidence>
<gene>
    <name evidence="12" type="primary">LOC108556835</name>
</gene>
<evidence type="ECO:0000256" key="6">
    <source>
        <dbReference type="ARBA" id="ARBA00022794"/>
    </source>
</evidence>
<comment type="subcellular location">
    <subcellularLocation>
        <location evidence="1">Cytoplasm</location>
        <location evidence="1">Cytoskeleton</location>
        <location evidence="1">Microtubule organizing center</location>
        <location evidence="1">Centrosome</location>
        <location evidence="1">Centriole</location>
    </subcellularLocation>
</comment>
<accession>A0ABM1M206</accession>
<dbReference type="PANTHER" id="PTHR34031:SF1">
    <property type="entry name" value="CENTROSOMAL PROTEIN OF 162 KDA"/>
    <property type="match status" value="1"/>
</dbReference>